<name>A0A383BMJ1_9ZZZZ</name>
<protein>
    <submittedName>
        <fullName evidence="1">Uncharacterized protein</fullName>
    </submittedName>
</protein>
<feature type="non-terminal residue" evidence="1">
    <location>
        <position position="1"/>
    </location>
</feature>
<evidence type="ECO:0000313" key="1">
    <source>
        <dbReference type="EMBL" id="SVE20565.1"/>
    </source>
</evidence>
<accession>A0A383BMJ1</accession>
<dbReference type="EMBL" id="UINC01201294">
    <property type="protein sequence ID" value="SVE20565.1"/>
    <property type="molecule type" value="Genomic_DNA"/>
</dbReference>
<gene>
    <name evidence="1" type="ORF">METZ01_LOCUS473419</name>
</gene>
<proteinExistence type="predicted"/>
<sequence length="146" mass="15666">PGTGGAASRMKYLTIETPGVQQHPEGLKTSLNARDDASLDSTNQQVKFSPQDCPKFDACRAPICPLDPDSVDRIHLKGEPVCYYLRLHAKNGLSAPEQVYVPENLALQVAVAYPKLIARCGPLKKALERAASSPVKGFHPTGADDG</sequence>
<reference evidence="1" key="1">
    <citation type="submission" date="2018-05" db="EMBL/GenBank/DDBJ databases">
        <authorList>
            <person name="Lanie J.A."/>
            <person name="Ng W.-L."/>
            <person name="Kazmierczak K.M."/>
            <person name="Andrzejewski T.M."/>
            <person name="Davidsen T.M."/>
            <person name="Wayne K.J."/>
            <person name="Tettelin H."/>
            <person name="Glass J.I."/>
            <person name="Rusch D."/>
            <person name="Podicherti R."/>
            <person name="Tsui H.-C.T."/>
            <person name="Winkler M.E."/>
        </authorList>
    </citation>
    <scope>NUCLEOTIDE SEQUENCE</scope>
</reference>
<organism evidence="1">
    <name type="scientific">marine metagenome</name>
    <dbReference type="NCBI Taxonomy" id="408172"/>
    <lineage>
        <taxon>unclassified sequences</taxon>
        <taxon>metagenomes</taxon>
        <taxon>ecological metagenomes</taxon>
    </lineage>
</organism>
<dbReference type="AlphaFoldDB" id="A0A383BMJ1"/>